<dbReference type="GO" id="GO:0051301">
    <property type="term" value="P:cell division"/>
    <property type="evidence" value="ECO:0007669"/>
    <property type="project" value="UniProtKB-KW"/>
</dbReference>
<evidence type="ECO:0000256" key="2">
    <source>
        <dbReference type="ARBA" id="ARBA00022490"/>
    </source>
</evidence>
<evidence type="ECO:0000256" key="8">
    <source>
        <dbReference type="SAM" id="MobiDB-lite"/>
    </source>
</evidence>
<dbReference type="InterPro" id="IPR035644">
    <property type="entry name" value="MraZ_C"/>
</dbReference>
<organism evidence="10 11">
    <name type="scientific">Plastoroseomonas hellenica</name>
    <dbReference type="NCBI Taxonomy" id="2687306"/>
    <lineage>
        <taxon>Bacteria</taxon>
        <taxon>Pseudomonadati</taxon>
        <taxon>Pseudomonadota</taxon>
        <taxon>Alphaproteobacteria</taxon>
        <taxon>Acetobacterales</taxon>
        <taxon>Acetobacteraceae</taxon>
        <taxon>Plastoroseomonas</taxon>
    </lineage>
</organism>
<dbReference type="CDD" id="cd16321">
    <property type="entry name" value="MraZ_C"/>
    <property type="match status" value="1"/>
</dbReference>
<feature type="domain" description="SpoVT-AbrB" evidence="9">
    <location>
        <begin position="7"/>
        <end position="54"/>
    </location>
</feature>
<dbReference type="InterPro" id="IPR037914">
    <property type="entry name" value="SpoVT-AbrB_sf"/>
</dbReference>
<keyword evidence="3" id="KW-0677">Repeat</keyword>
<dbReference type="PROSITE" id="PS51740">
    <property type="entry name" value="SPOVT_ABRB"/>
    <property type="match status" value="2"/>
</dbReference>
<keyword evidence="6 7" id="KW-0804">Transcription</keyword>
<reference evidence="11" key="1">
    <citation type="journal article" date="2021" name="Syst. Appl. Microbiol.">
        <title>Roseomonas hellenica sp. nov., isolated from roots of wild-growing Alkanna tinctoria.</title>
        <authorList>
            <person name="Rat A."/>
            <person name="Naranjo H.D."/>
            <person name="Lebbe L."/>
            <person name="Cnockaert M."/>
            <person name="Krigas N."/>
            <person name="Grigoriadou K."/>
            <person name="Maloupa E."/>
            <person name="Willems A."/>
        </authorList>
    </citation>
    <scope>NUCLEOTIDE SEQUENCE [LARGE SCALE GENOMIC DNA]</scope>
    <source>
        <strain evidence="11">LMG 31523</strain>
    </source>
</reference>
<dbReference type="InterPro" id="IPR038619">
    <property type="entry name" value="MraZ_sf"/>
</dbReference>
<dbReference type="InterPro" id="IPR003444">
    <property type="entry name" value="MraZ"/>
</dbReference>
<keyword evidence="10" id="KW-0131">Cell cycle</keyword>
<dbReference type="HAMAP" id="MF_01008">
    <property type="entry name" value="MraZ"/>
    <property type="match status" value="1"/>
</dbReference>
<evidence type="ECO:0000256" key="7">
    <source>
        <dbReference type="HAMAP-Rule" id="MF_01008"/>
    </source>
</evidence>
<accession>A0ABS5F4C4</accession>
<sequence length="153" mass="17365">MRLFLNSHRAKLDKKGRVSFPAEFRAALDGIDSRTFYLRPHHMYGCVEGLSQPKLDALSDRLNQLDDYSEEAENLRLTLFGDTAQITYDAEGRFSMPQNLIDFAGLGESLVFTGMGDVFQIWEEQALERRKAEARQKARDNRLTVPGTARPPA</sequence>
<evidence type="ECO:0000256" key="1">
    <source>
        <dbReference type="ARBA" id="ARBA00013860"/>
    </source>
</evidence>
<dbReference type="PANTHER" id="PTHR34701:SF1">
    <property type="entry name" value="TRANSCRIPTIONAL REGULATOR MRAZ"/>
    <property type="match status" value="1"/>
</dbReference>
<name>A0ABS5F4C4_9PROT</name>
<dbReference type="Gene3D" id="3.40.1550.20">
    <property type="entry name" value="Transcriptional regulator MraZ domain"/>
    <property type="match status" value="1"/>
</dbReference>
<dbReference type="EMBL" id="JAAGBB010000033">
    <property type="protein sequence ID" value="MBR0667361.1"/>
    <property type="molecule type" value="Genomic_DNA"/>
</dbReference>
<evidence type="ECO:0000256" key="5">
    <source>
        <dbReference type="ARBA" id="ARBA00023125"/>
    </source>
</evidence>
<dbReference type="CDD" id="cd16320">
    <property type="entry name" value="MraZ_N"/>
    <property type="match status" value="1"/>
</dbReference>
<evidence type="ECO:0000256" key="3">
    <source>
        <dbReference type="ARBA" id="ARBA00022737"/>
    </source>
</evidence>
<evidence type="ECO:0000313" key="11">
    <source>
        <dbReference type="Proteomes" id="UP001196870"/>
    </source>
</evidence>
<keyword evidence="4 7" id="KW-0805">Transcription regulation</keyword>
<dbReference type="Proteomes" id="UP001196870">
    <property type="component" value="Unassembled WGS sequence"/>
</dbReference>
<comment type="caution">
    <text evidence="10">The sequence shown here is derived from an EMBL/GenBank/DDBJ whole genome shotgun (WGS) entry which is preliminary data.</text>
</comment>
<dbReference type="Pfam" id="PF02381">
    <property type="entry name" value="MraZ"/>
    <property type="match status" value="1"/>
</dbReference>
<evidence type="ECO:0000259" key="9">
    <source>
        <dbReference type="PROSITE" id="PS51740"/>
    </source>
</evidence>
<gene>
    <name evidence="7" type="primary">mraZ</name>
    <name evidence="10" type="ORF">GXW71_23595</name>
</gene>
<protein>
    <recommendedName>
        <fullName evidence="1 7">Transcriptional regulator MraZ</fullName>
    </recommendedName>
</protein>
<dbReference type="RefSeq" id="WP_211855137.1">
    <property type="nucleotide sequence ID" value="NZ_JAAGBB010000033.1"/>
</dbReference>
<comment type="similarity">
    <text evidence="7">Belongs to the MraZ family.</text>
</comment>
<dbReference type="SUPFAM" id="SSF89447">
    <property type="entry name" value="AbrB/MazE/MraZ-like"/>
    <property type="match status" value="1"/>
</dbReference>
<dbReference type="InterPro" id="IPR035642">
    <property type="entry name" value="MraZ_N"/>
</dbReference>
<dbReference type="InterPro" id="IPR020603">
    <property type="entry name" value="MraZ_dom"/>
</dbReference>
<keyword evidence="2 7" id="KW-0963">Cytoplasm</keyword>
<comment type="subunit">
    <text evidence="7">Forms oligomers.</text>
</comment>
<keyword evidence="10" id="KW-0132">Cell division</keyword>
<dbReference type="InterPro" id="IPR007159">
    <property type="entry name" value="SpoVT-AbrB_dom"/>
</dbReference>
<evidence type="ECO:0000256" key="6">
    <source>
        <dbReference type="ARBA" id="ARBA00023163"/>
    </source>
</evidence>
<evidence type="ECO:0000313" key="10">
    <source>
        <dbReference type="EMBL" id="MBR0667361.1"/>
    </source>
</evidence>
<feature type="region of interest" description="Disordered" evidence="8">
    <location>
        <begin position="132"/>
        <end position="153"/>
    </location>
</feature>
<evidence type="ECO:0000256" key="4">
    <source>
        <dbReference type="ARBA" id="ARBA00023015"/>
    </source>
</evidence>
<dbReference type="PANTHER" id="PTHR34701">
    <property type="entry name" value="TRANSCRIPTIONAL REGULATOR MRAZ"/>
    <property type="match status" value="1"/>
</dbReference>
<comment type="subcellular location">
    <subcellularLocation>
        <location evidence="7">Cytoplasm</location>
        <location evidence="7">Nucleoid</location>
    </subcellularLocation>
</comment>
<proteinExistence type="inferred from homology"/>
<keyword evidence="11" id="KW-1185">Reference proteome</keyword>
<keyword evidence="5 7" id="KW-0238">DNA-binding</keyword>
<feature type="compositionally biased region" description="Basic and acidic residues" evidence="8">
    <location>
        <begin position="132"/>
        <end position="142"/>
    </location>
</feature>
<feature type="domain" description="SpoVT-AbrB" evidence="9">
    <location>
        <begin position="83"/>
        <end position="126"/>
    </location>
</feature>